<evidence type="ECO:0000313" key="2">
    <source>
        <dbReference type="RefSeq" id="XP_075108691.1"/>
    </source>
</evidence>
<accession>A0AC58UGS0</accession>
<sequence length="131" mass="15330">MTILITLKRRLMMTKMESISFLRLRRRLCVLCKVMICLLFRNIWLLILIWLEHLLVPQAKEFYNLHNISQPKGIQVCWTRHHDLSWSEHGSESSQDLGCLGSHILGVKDVIAKSFEKIHHGKGRNRNLSSN</sequence>
<organism evidence="1 2">
    <name type="scientific">Nicotiana tabacum</name>
    <name type="common">Common tobacco</name>
    <dbReference type="NCBI Taxonomy" id="4097"/>
    <lineage>
        <taxon>Eukaryota</taxon>
        <taxon>Viridiplantae</taxon>
        <taxon>Streptophyta</taxon>
        <taxon>Embryophyta</taxon>
        <taxon>Tracheophyta</taxon>
        <taxon>Spermatophyta</taxon>
        <taxon>Magnoliopsida</taxon>
        <taxon>eudicotyledons</taxon>
        <taxon>Gunneridae</taxon>
        <taxon>Pentapetalae</taxon>
        <taxon>asterids</taxon>
        <taxon>lamiids</taxon>
        <taxon>Solanales</taxon>
        <taxon>Solanaceae</taxon>
        <taxon>Nicotianoideae</taxon>
        <taxon>Nicotianeae</taxon>
        <taxon>Nicotiana</taxon>
    </lineage>
</organism>
<name>A0AC58UGS0_TOBAC</name>
<reference evidence="1" key="1">
    <citation type="journal article" date="2014" name="Nat. Commun.">
        <title>The tobacco genome sequence and its comparison with those of tomato and potato.</title>
        <authorList>
            <person name="Sierro N."/>
            <person name="Battey J.N."/>
            <person name="Ouadi S."/>
            <person name="Bakaher N."/>
            <person name="Bovet L."/>
            <person name="Willig A."/>
            <person name="Goepfert S."/>
            <person name="Peitsch M.C."/>
            <person name="Ivanov N.V."/>
        </authorList>
    </citation>
    <scope>NUCLEOTIDE SEQUENCE [LARGE SCALE GENOMIC DNA]</scope>
</reference>
<proteinExistence type="predicted"/>
<protein>
    <submittedName>
        <fullName evidence="2">Uncharacterized protein LOC107760014</fullName>
    </submittedName>
</protein>
<dbReference type="Proteomes" id="UP000790787">
    <property type="component" value="Chromosome 4"/>
</dbReference>
<keyword evidence="1" id="KW-1185">Reference proteome</keyword>
<evidence type="ECO:0000313" key="1">
    <source>
        <dbReference type="Proteomes" id="UP000790787"/>
    </source>
</evidence>
<gene>
    <name evidence="2" type="primary">LOC107760014</name>
</gene>
<reference evidence="2" key="2">
    <citation type="submission" date="2025-08" db="UniProtKB">
        <authorList>
            <consortium name="RefSeq"/>
        </authorList>
    </citation>
    <scope>IDENTIFICATION</scope>
    <source>
        <tissue evidence="2">Leaf</tissue>
    </source>
</reference>
<dbReference type="RefSeq" id="XP_075108691.1">
    <property type="nucleotide sequence ID" value="XM_075252590.1"/>
</dbReference>